<sequence>MSAGEQLVVARSYTRARRWPWVLGKLGELRLPLGPYTPAQLAVAGVGTIVLIRSYAWWAPVLGPLPVALLGLAVWAARSARIGGRVPAAALWGIALALAQPRAGRIAGRTARDRPRADLLGGFHITDTVTGAVLPRRAVTAAPHAQRFAQSARTDAAPVRSTAQSAQGVGVQTALQRLLAAQRDQ</sequence>
<name>A0ABV6UW49_9ACTN</name>
<gene>
    <name evidence="2" type="ORF">ACEZDJ_30860</name>
</gene>
<proteinExistence type="predicted"/>
<dbReference type="Proteomes" id="UP001592528">
    <property type="component" value="Unassembled WGS sequence"/>
</dbReference>
<dbReference type="RefSeq" id="WP_037598502.1">
    <property type="nucleotide sequence ID" value="NZ_JBHEZZ010000023.1"/>
</dbReference>
<comment type="caution">
    <text evidence="2">The sequence shown here is derived from an EMBL/GenBank/DDBJ whole genome shotgun (WGS) entry which is preliminary data.</text>
</comment>
<organism evidence="2 3">
    <name type="scientific">Streptacidiphilus cavernicola</name>
    <dbReference type="NCBI Taxonomy" id="3342716"/>
    <lineage>
        <taxon>Bacteria</taxon>
        <taxon>Bacillati</taxon>
        <taxon>Actinomycetota</taxon>
        <taxon>Actinomycetes</taxon>
        <taxon>Kitasatosporales</taxon>
        <taxon>Streptomycetaceae</taxon>
        <taxon>Streptacidiphilus</taxon>
    </lineage>
</organism>
<keyword evidence="1" id="KW-0472">Membrane</keyword>
<evidence type="ECO:0000313" key="3">
    <source>
        <dbReference type="Proteomes" id="UP001592528"/>
    </source>
</evidence>
<dbReference type="EMBL" id="JBHEZZ010000023">
    <property type="protein sequence ID" value="MFC1405699.1"/>
    <property type="molecule type" value="Genomic_DNA"/>
</dbReference>
<reference evidence="2 3" key="1">
    <citation type="submission" date="2024-09" db="EMBL/GenBank/DDBJ databases">
        <authorList>
            <person name="Lee S.D."/>
        </authorList>
    </citation>
    <scope>NUCLEOTIDE SEQUENCE [LARGE SCALE GENOMIC DNA]</scope>
    <source>
        <strain evidence="2 3">N1-5</strain>
    </source>
</reference>
<evidence type="ECO:0000256" key="1">
    <source>
        <dbReference type="SAM" id="Phobius"/>
    </source>
</evidence>
<protein>
    <submittedName>
        <fullName evidence="2">Uncharacterized protein</fullName>
    </submittedName>
</protein>
<keyword evidence="1" id="KW-0812">Transmembrane</keyword>
<keyword evidence="3" id="KW-1185">Reference proteome</keyword>
<keyword evidence="1" id="KW-1133">Transmembrane helix</keyword>
<evidence type="ECO:0000313" key="2">
    <source>
        <dbReference type="EMBL" id="MFC1405699.1"/>
    </source>
</evidence>
<accession>A0ABV6UW49</accession>
<feature type="transmembrane region" description="Helical" evidence="1">
    <location>
        <begin position="55"/>
        <end position="77"/>
    </location>
</feature>